<dbReference type="InterPro" id="IPR005662">
    <property type="entry name" value="GTPase_Era-like"/>
</dbReference>
<dbReference type="EMBL" id="CP013213">
    <property type="protein sequence ID" value="AMC93366.1"/>
    <property type="molecule type" value="Genomic_DNA"/>
</dbReference>
<comment type="similarity">
    <text evidence="1 8 9 10">Belongs to the TRAFAC class TrmE-Era-EngA-EngB-Septin-like GTPase superfamily. Era GTPase family.</text>
</comment>
<dbReference type="Gene3D" id="3.40.50.300">
    <property type="entry name" value="P-loop containing nucleotide triphosphate hydrolases"/>
    <property type="match status" value="1"/>
</dbReference>
<dbReference type="InterPro" id="IPR006073">
    <property type="entry name" value="GTP-bd"/>
</dbReference>
<dbReference type="PANTHER" id="PTHR42698:SF1">
    <property type="entry name" value="GTPASE ERA, MITOCHONDRIAL"/>
    <property type="match status" value="1"/>
</dbReference>
<evidence type="ECO:0000313" key="13">
    <source>
        <dbReference type="EMBL" id="AMC93366.1"/>
    </source>
</evidence>
<evidence type="ECO:0000256" key="1">
    <source>
        <dbReference type="ARBA" id="ARBA00007921"/>
    </source>
</evidence>
<evidence type="ECO:0000256" key="3">
    <source>
        <dbReference type="ARBA" id="ARBA00022517"/>
    </source>
</evidence>
<comment type="function">
    <text evidence="8">An essential GTPase that binds both GDP and GTP, with rapid nucleotide exchange. Plays a role in 16S rRNA processing and 30S ribosomal subunit biogenesis and possibly also in cell cycle regulation and energy metabolism.</text>
</comment>
<feature type="binding site" evidence="8">
    <location>
        <begin position="122"/>
        <end position="125"/>
    </location>
    <ligand>
        <name>GTP</name>
        <dbReference type="ChEBI" id="CHEBI:37565"/>
    </ligand>
</feature>
<gene>
    <name evidence="8 13" type="primary">era</name>
    <name evidence="13" type="synonym">bex</name>
    <name evidence="13" type="synonym">rbaA</name>
    <name evidence="13" type="synonym">sdgE</name>
    <name evidence="13" type="synonym">yqfH</name>
    <name evidence="13" type="ORF">AOC36_05055</name>
</gene>
<proteinExistence type="inferred from homology"/>
<evidence type="ECO:0000256" key="4">
    <source>
        <dbReference type="ARBA" id="ARBA00022741"/>
    </source>
</evidence>
<keyword evidence="8" id="KW-1003">Cell membrane</keyword>
<dbReference type="PRINTS" id="PR00326">
    <property type="entry name" value="GTP1OBG"/>
</dbReference>
<keyword evidence="7 8" id="KW-0472">Membrane</keyword>
<dbReference type="GO" id="GO:0000028">
    <property type="term" value="P:ribosomal small subunit assembly"/>
    <property type="evidence" value="ECO:0007669"/>
    <property type="project" value="TreeGrafter"/>
</dbReference>
<feature type="binding site" evidence="8">
    <location>
        <begin position="60"/>
        <end position="64"/>
    </location>
    <ligand>
        <name>GTP</name>
        <dbReference type="ChEBI" id="CHEBI:37565"/>
    </ligand>
</feature>
<dbReference type="Gene3D" id="3.30.300.20">
    <property type="match status" value="1"/>
</dbReference>
<evidence type="ECO:0000313" key="14">
    <source>
        <dbReference type="Proteomes" id="UP000063781"/>
    </source>
</evidence>
<keyword evidence="6 8" id="KW-0342">GTP-binding</keyword>
<dbReference type="InterPro" id="IPR004044">
    <property type="entry name" value="KH_dom_type_2"/>
</dbReference>
<evidence type="ECO:0000256" key="2">
    <source>
        <dbReference type="ARBA" id="ARBA00020484"/>
    </source>
</evidence>
<keyword evidence="5 8" id="KW-0694">RNA-binding</keyword>
<dbReference type="GO" id="GO:0005886">
    <property type="term" value="C:plasma membrane"/>
    <property type="evidence" value="ECO:0007669"/>
    <property type="project" value="UniProtKB-SubCell"/>
</dbReference>
<accession>A0A0X8GZN9</accession>
<dbReference type="Proteomes" id="UP000063781">
    <property type="component" value="Chromosome"/>
</dbReference>
<dbReference type="OrthoDB" id="9805918at2"/>
<comment type="subcellular location">
    <subcellularLocation>
        <location evidence="8">Cytoplasm</location>
    </subcellularLocation>
    <subcellularLocation>
        <location evidence="8">Cell membrane</location>
        <topology evidence="8">Peripheral membrane protein</topology>
    </subcellularLocation>
</comment>
<dbReference type="AlphaFoldDB" id="A0A0X8GZN9"/>
<dbReference type="SUPFAM" id="SSF54814">
    <property type="entry name" value="Prokaryotic type KH domain (KH-domain type II)"/>
    <property type="match status" value="1"/>
</dbReference>
<evidence type="ECO:0000256" key="10">
    <source>
        <dbReference type="RuleBase" id="RU003761"/>
    </source>
</evidence>
<dbReference type="GO" id="GO:0005525">
    <property type="term" value="F:GTP binding"/>
    <property type="evidence" value="ECO:0007669"/>
    <property type="project" value="UniProtKB-UniRule"/>
</dbReference>
<dbReference type="NCBIfam" id="NF000908">
    <property type="entry name" value="PRK00089.1"/>
    <property type="match status" value="1"/>
</dbReference>
<organism evidence="13 14">
    <name type="scientific">Erysipelothrix larvae</name>
    <dbReference type="NCBI Taxonomy" id="1514105"/>
    <lineage>
        <taxon>Bacteria</taxon>
        <taxon>Bacillati</taxon>
        <taxon>Bacillota</taxon>
        <taxon>Erysipelotrichia</taxon>
        <taxon>Erysipelotrichales</taxon>
        <taxon>Erysipelotrichaceae</taxon>
        <taxon>Erysipelothrix</taxon>
    </lineage>
</organism>
<reference evidence="13 14" key="1">
    <citation type="submission" date="2015-10" db="EMBL/GenBank/DDBJ databases">
        <title>Erysipelothrix larvae sp. LV19 isolated from the larval gut of the rhinoceros beetle, Trypoxylus dichotomus.</title>
        <authorList>
            <person name="Lim S."/>
            <person name="Kim B.-C."/>
        </authorList>
    </citation>
    <scope>NUCLEOTIDE SEQUENCE [LARGE SCALE GENOMIC DNA]</scope>
    <source>
        <strain evidence="13 14">LV19</strain>
    </source>
</reference>
<dbReference type="STRING" id="1514105.AOC36_05055"/>
<dbReference type="FunFam" id="3.30.300.20:FF:000003">
    <property type="entry name" value="GTPase Era"/>
    <property type="match status" value="1"/>
</dbReference>
<feature type="region of interest" description="G3" evidence="9">
    <location>
        <begin position="60"/>
        <end position="63"/>
    </location>
</feature>
<dbReference type="InterPro" id="IPR005225">
    <property type="entry name" value="Small_GTP-bd"/>
</dbReference>
<evidence type="ECO:0000259" key="12">
    <source>
        <dbReference type="PROSITE" id="PS51713"/>
    </source>
</evidence>
<keyword evidence="4 8" id="KW-0547">Nucleotide-binding</keyword>
<evidence type="ECO:0000256" key="6">
    <source>
        <dbReference type="ARBA" id="ARBA00023134"/>
    </source>
</evidence>
<keyword evidence="14" id="KW-1185">Reference proteome</keyword>
<evidence type="ECO:0000259" key="11">
    <source>
        <dbReference type="PROSITE" id="PS50823"/>
    </source>
</evidence>
<dbReference type="Pfam" id="PF07650">
    <property type="entry name" value="KH_2"/>
    <property type="match status" value="1"/>
</dbReference>
<dbReference type="FunFam" id="3.40.50.300:FF:000094">
    <property type="entry name" value="GTPase Era"/>
    <property type="match status" value="1"/>
</dbReference>
<dbReference type="RefSeq" id="WP_067632074.1">
    <property type="nucleotide sequence ID" value="NZ_CP013213.1"/>
</dbReference>
<dbReference type="InterPro" id="IPR030388">
    <property type="entry name" value="G_ERA_dom"/>
</dbReference>
<dbReference type="CDD" id="cd04163">
    <property type="entry name" value="Era"/>
    <property type="match status" value="1"/>
</dbReference>
<dbReference type="PANTHER" id="PTHR42698">
    <property type="entry name" value="GTPASE ERA"/>
    <property type="match status" value="1"/>
</dbReference>
<dbReference type="PROSITE" id="PS51713">
    <property type="entry name" value="G_ERA"/>
    <property type="match status" value="1"/>
</dbReference>
<feature type="binding site" evidence="8">
    <location>
        <begin position="13"/>
        <end position="20"/>
    </location>
    <ligand>
        <name>GTP</name>
        <dbReference type="ChEBI" id="CHEBI:37565"/>
    </ligand>
</feature>
<feature type="region of interest" description="G1" evidence="9">
    <location>
        <begin position="13"/>
        <end position="20"/>
    </location>
</feature>
<dbReference type="SUPFAM" id="SSF52540">
    <property type="entry name" value="P-loop containing nucleoside triphosphate hydrolases"/>
    <property type="match status" value="1"/>
</dbReference>
<dbReference type="CDD" id="cd22534">
    <property type="entry name" value="KH-II_Era"/>
    <property type="match status" value="1"/>
</dbReference>
<feature type="region of interest" description="G5" evidence="9">
    <location>
        <begin position="151"/>
        <end position="153"/>
    </location>
</feature>
<dbReference type="GO" id="GO:0070181">
    <property type="term" value="F:small ribosomal subunit rRNA binding"/>
    <property type="evidence" value="ECO:0007669"/>
    <property type="project" value="UniProtKB-UniRule"/>
</dbReference>
<feature type="domain" description="KH type-2" evidence="11">
    <location>
        <begin position="203"/>
        <end position="279"/>
    </location>
</feature>
<dbReference type="NCBIfam" id="TIGR00231">
    <property type="entry name" value="small_GTP"/>
    <property type="match status" value="1"/>
</dbReference>
<sequence>MTDFKSGFISIVGRPNAGKSTLINQLVNQKIAIISNKPQTTRDAIIGVVTEDNYQLIFIDTPGIHKPKHELGSRMNRVSYAHFHGVDVIYYIMDVSEAFGRGDLFVIEKLKGSHIPVILVLNKIDQVSNDHILQRIVEVQEHLDFKEVVPISALKDDNVDRLIDVTLNYLDDGVMYYPKDTVSAYPEQFIIAEIIREKILALTQEEIPHSVAVAIERIVKKKNAVVISALIMVERSSQKGIIIGKGGALLKKIGEQARLELETIMGQPVFLETYVRVETNWRNKSRLLNQLGYIETEYE</sequence>
<dbReference type="Pfam" id="PF01926">
    <property type="entry name" value="MMR_HSR1"/>
    <property type="match status" value="1"/>
</dbReference>
<evidence type="ECO:0000256" key="9">
    <source>
        <dbReference type="PROSITE-ProRule" id="PRU01050"/>
    </source>
</evidence>
<evidence type="ECO:0000256" key="7">
    <source>
        <dbReference type="ARBA" id="ARBA00023136"/>
    </source>
</evidence>
<comment type="subunit">
    <text evidence="8">Monomer.</text>
</comment>
<dbReference type="GO" id="GO:0003924">
    <property type="term" value="F:GTPase activity"/>
    <property type="evidence" value="ECO:0007669"/>
    <property type="project" value="UniProtKB-UniRule"/>
</dbReference>
<dbReference type="GO" id="GO:0043024">
    <property type="term" value="F:ribosomal small subunit binding"/>
    <property type="evidence" value="ECO:0007669"/>
    <property type="project" value="TreeGrafter"/>
</dbReference>
<evidence type="ECO:0000256" key="8">
    <source>
        <dbReference type="HAMAP-Rule" id="MF_00367"/>
    </source>
</evidence>
<dbReference type="InterPro" id="IPR027417">
    <property type="entry name" value="P-loop_NTPase"/>
</dbReference>
<keyword evidence="8" id="KW-0963">Cytoplasm</keyword>
<protein>
    <recommendedName>
        <fullName evidence="2 8">GTPase Era</fullName>
    </recommendedName>
</protein>
<dbReference type="NCBIfam" id="TIGR00436">
    <property type="entry name" value="era"/>
    <property type="match status" value="1"/>
</dbReference>
<dbReference type="InterPro" id="IPR015946">
    <property type="entry name" value="KH_dom-like_a/b"/>
</dbReference>
<feature type="region of interest" description="G4" evidence="9">
    <location>
        <begin position="122"/>
        <end position="125"/>
    </location>
</feature>
<dbReference type="PROSITE" id="PS50823">
    <property type="entry name" value="KH_TYPE_2"/>
    <property type="match status" value="1"/>
</dbReference>
<dbReference type="KEGG" id="erl:AOC36_05055"/>
<feature type="region of interest" description="G2" evidence="9">
    <location>
        <begin position="39"/>
        <end position="43"/>
    </location>
</feature>
<dbReference type="InterPro" id="IPR009019">
    <property type="entry name" value="KH_sf_prok-type"/>
</dbReference>
<evidence type="ECO:0000256" key="5">
    <source>
        <dbReference type="ARBA" id="ARBA00022884"/>
    </source>
</evidence>
<feature type="domain" description="Era-type G" evidence="12">
    <location>
        <begin position="5"/>
        <end position="172"/>
    </location>
</feature>
<dbReference type="HAMAP" id="MF_00367">
    <property type="entry name" value="GTPase_Era"/>
    <property type="match status" value="1"/>
</dbReference>
<dbReference type="GO" id="GO:0005829">
    <property type="term" value="C:cytosol"/>
    <property type="evidence" value="ECO:0007669"/>
    <property type="project" value="TreeGrafter"/>
</dbReference>
<keyword evidence="3 8" id="KW-0690">Ribosome biogenesis</keyword>
<name>A0A0X8GZN9_9FIRM</name>
<keyword evidence="8" id="KW-0699">rRNA-binding</keyword>